<accession>A0ABQ4Y3A1</accession>
<organism evidence="2 3">
    <name type="scientific">Tanacetum coccineum</name>
    <dbReference type="NCBI Taxonomy" id="301880"/>
    <lineage>
        <taxon>Eukaryota</taxon>
        <taxon>Viridiplantae</taxon>
        <taxon>Streptophyta</taxon>
        <taxon>Embryophyta</taxon>
        <taxon>Tracheophyta</taxon>
        <taxon>Spermatophyta</taxon>
        <taxon>Magnoliopsida</taxon>
        <taxon>eudicotyledons</taxon>
        <taxon>Gunneridae</taxon>
        <taxon>Pentapetalae</taxon>
        <taxon>asterids</taxon>
        <taxon>campanulids</taxon>
        <taxon>Asterales</taxon>
        <taxon>Asteraceae</taxon>
        <taxon>Asteroideae</taxon>
        <taxon>Anthemideae</taxon>
        <taxon>Anthemidinae</taxon>
        <taxon>Tanacetum</taxon>
    </lineage>
</organism>
<evidence type="ECO:0000313" key="2">
    <source>
        <dbReference type="EMBL" id="GJS71841.1"/>
    </source>
</evidence>
<name>A0ABQ4Y3A1_9ASTR</name>
<feature type="region of interest" description="Disordered" evidence="1">
    <location>
        <begin position="192"/>
        <end position="219"/>
    </location>
</feature>
<evidence type="ECO:0000256" key="1">
    <source>
        <dbReference type="SAM" id="MobiDB-lite"/>
    </source>
</evidence>
<reference evidence="2" key="1">
    <citation type="journal article" date="2022" name="Int. J. Mol. Sci.">
        <title>Draft Genome of Tanacetum Coccineum: Genomic Comparison of Closely Related Tanacetum-Family Plants.</title>
        <authorList>
            <person name="Yamashiro T."/>
            <person name="Shiraishi A."/>
            <person name="Nakayama K."/>
            <person name="Satake H."/>
        </authorList>
    </citation>
    <scope>NUCLEOTIDE SEQUENCE</scope>
</reference>
<evidence type="ECO:0000313" key="3">
    <source>
        <dbReference type="Proteomes" id="UP001151760"/>
    </source>
</evidence>
<reference evidence="2" key="2">
    <citation type="submission" date="2022-01" db="EMBL/GenBank/DDBJ databases">
        <authorList>
            <person name="Yamashiro T."/>
            <person name="Shiraishi A."/>
            <person name="Satake H."/>
            <person name="Nakayama K."/>
        </authorList>
    </citation>
    <scope>NUCLEOTIDE SEQUENCE</scope>
</reference>
<dbReference type="Proteomes" id="UP001151760">
    <property type="component" value="Unassembled WGS sequence"/>
</dbReference>
<gene>
    <name evidence="2" type="ORF">Tco_0704682</name>
</gene>
<dbReference type="EMBL" id="BQNB010010035">
    <property type="protein sequence ID" value="GJS71841.1"/>
    <property type="molecule type" value="Genomic_DNA"/>
</dbReference>
<comment type="caution">
    <text evidence="2">The sequence shown here is derived from an EMBL/GenBank/DDBJ whole genome shotgun (WGS) entry which is preliminary data.</text>
</comment>
<protein>
    <submittedName>
        <fullName evidence="2">Uncharacterized protein</fullName>
    </submittedName>
</protein>
<feature type="compositionally biased region" description="Basic and acidic residues" evidence="1">
    <location>
        <begin position="199"/>
        <end position="219"/>
    </location>
</feature>
<keyword evidence="3" id="KW-1185">Reference proteome</keyword>
<proteinExistence type="predicted"/>
<sequence>MTSLDITNDQEICSNSPSHVNKVDIVVSDSSQVNLGEEELVEPLTNEGKFDKNENPGDHDIDKEAFQEWLDMQFVKSTDLDEETKEGLEKCATNAIWDEHANPFEIATSKYEKGIDRQLHTSCGHAEGYDICNHCYKHLTYTTKDEKQMEKEEGRVVQAIRKLSILTIDEYKTLLDDMIMGYTLEAPPSLDNYSSNYKVSDRNKPDQRKAKARIDNSDI</sequence>